<comment type="subcellular location">
    <subcellularLocation>
        <location evidence="1">Cell membrane</location>
        <topology evidence="1">Multi-pass membrane protein</topology>
    </subcellularLocation>
</comment>
<dbReference type="STRING" id="128944.AWM75_01505"/>
<dbReference type="EMBL" id="CP014163">
    <property type="protein sequence ID" value="AMB98751.1"/>
    <property type="molecule type" value="Genomic_DNA"/>
</dbReference>
<dbReference type="SUPFAM" id="SSF103473">
    <property type="entry name" value="MFS general substrate transporter"/>
    <property type="match status" value="1"/>
</dbReference>
<keyword evidence="2" id="KW-0813">Transport</keyword>
<dbReference type="Proteomes" id="UP000062260">
    <property type="component" value="Chromosome"/>
</dbReference>
<dbReference type="KEGG" id="auh:AWM75_01505"/>
<sequence length="404" mass="42609">MDKQYKKLIAAAMLLLGAGWGLNSNVSSVFIEPIASDLGVLHGDVSLHMTLIVFTNAILGPLAPKILQRVKYKHLIIVGVALMAAAAFLSSQITAVWQLNLLGIVRGAALGLIGTVPMAILINNWFVSKHGFVSSLIFASSGIGGALFSPIIAQIIEHLGWRWAYIFVAIGLILCAIPCISIDFALTPEEVGHQPYQRLSEHSQGPSSGQTNNGLSSFSYQSPVYWLILIAGLFATALVGLTSHMPTIAGFSGFSLTVGSLLLSMVMIGNIVFKLGIGTISDRTSPTTAFLVIACICQLGLALIAIGQSPLIMLVGGLLFGSIYAMIAVGTQLLIKEIFGTESFAKAFAAISVIQGVGGALTVTLYGYSFDFLQAAQPAIYTSMVLLALAMLAIFSAKKLAQSK</sequence>
<evidence type="ECO:0000313" key="7">
    <source>
        <dbReference type="Proteomes" id="UP000062260"/>
    </source>
</evidence>
<organism evidence="6 7">
    <name type="scientific">Aerococcus urinaehominis</name>
    <dbReference type="NCBI Taxonomy" id="128944"/>
    <lineage>
        <taxon>Bacteria</taxon>
        <taxon>Bacillati</taxon>
        <taxon>Bacillota</taxon>
        <taxon>Bacilli</taxon>
        <taxon>Lactobacillales</taxon>
        <taxon>Aerococcaceae</taxon>
        <taxon>Aerococcus</taxon>
    </lineage>
</organism>
<keyword evidence="4" id="KW-1133">Transmembrane helix</keyword>
<dbReference type="OrthoDB" id="182417at2"/>
<accession>A0A109RGN2</accession>
<evidence type="ECO:0000256" key="5">
    <source>
        <dbReference type="ARBA" id="ARBA00023136"/>
    </source>
</evidence>
<dbReference type="Gene3D" id="1.20.1250.20">
    <property type="entry name" value="MFS general substrate transporter like domains"/>
    <property type="match status" value="1"/>
</dbReference>
<keyword evidence="3" id="KW-0812">Transmembrane</keyword>
<dbReference type="GO" id="GO:0005886">
    <property type="term" value="C:plasma membrane"/>
    <property type="evidence" value="ECO:0007669"/>
    <property type="project" value="UniProtKB-SubCell"/>
</dbReference>
<evidence type="ECO:0000256" key="2">
    <source>
        <dbReference type="ARBA" id="ARBA00022448"/>
    </source>
</evidence>
<dbReference type="InterPro" id="IPR020846">
    <property type="entry name" value="MFS_dom"/>
</dbReference>
<dbReference type="Pfam" id="PF07690">
    <property type="entry name" value="MFS_1"/>
    <property type="match status" value="1"/>
</dbReference>
<dbReference type="PANTHER" id="PTHR11360:SF290">
    <property type="entry name" value="MONOCARBOXYLATE MFS PERMEASE"/>
    <property type="match status" value="1"/>
</dbReference>
<evidence type="ECO:0000256" key="1">
    <source>
        <dbReference type="ARBA" id="ARBA00004651"/>
    </source>
</evidence>
<evidence type="ECO:0000256" key="4">
    <source>
        <dbReference type="ARBA" id="ARBA00022989"/>
    </source>
</evidence>
<reference evidence="6 7" key="1">
    <citation type="journal article" date="2016" name="Genome Announc.">
        <title>Complete Genome Sequences of Aerococcus christensenii CCUG 28831T, Aerococcus sanguinicola CCUG 43001T, Aerococcus urinae CCUG 36881T, Aerococcus urinaeequi CCUG 28094T, Aerococcus urinaehominis CCUG 42038 BT, and Aerococcus viridans CCUG 4311T.</title>
        <authorList>
            <person name="Carkaci D."/>
            <person name="Dargis R."/>
            <person name="Nielsen X.C."/>
            <person name="Skovgaard O."/>
            <person name="Fuursted K."/>
            <person name="Christensen J.J."/>
        </authorList>
    </citation>
    <scope>NUCLEOTIDE SEQUENCE [LARGE SCALE GENOMIC DNA]</scope>
    <source>
        <strain evidence="6 7">CCUG42038B</strain>
    </source>
</reference>
<gene>
    <name evidence="6" type="ORF">AWM75_01505</name>
</gene>
<dbReference type="InterPro" id="IPR011701">
    <property type="entry name" value="MFS"/>
</dbReference>
<dbReference type="PANTHER" id="PTHR11360">
    <property type="entry name" value="MONOCARBOXYLATE TRANSPORTER"/>
    <property type="match status" value="1"/>
</dbReference>
<evidence type="ECO:0000313" key="6">
    <source>
        <dbReference type="EMBL" id="AMB98751.1"/>
    </source>
</evidence>
<protein>
    <submittedName>
        <fullName evidence="6">Uncharacterized protein</fullName>
    </submittedName>
</protein>
<evidence type="ECO:0000256" key="3">
    <source>
        <dbReference type="ARBA" id="ARBA00022692"/>
    </source>
</evidence>
<dbReference type="AlphaFoldDB" id="A0A109RGN2"/>
<reference evidence="7" key="2">
    <citation type="submission" date="2016-01" db="EMBL/GenBank/DDBJ databases">
        <title>Six Aerococcus type strain genome sequencing and assembly using PacBio and Illumina Hiseq.</title>
        <authorList>
            <person name="Carkaci D."/>
            <person name="Dargis R."/>
            <person name="Nielsen X.C."/>
            <person name="Skovgaard O."/>
            <person name="Fuursted K."/>
            <person name="Christensen J.J."/>
        </authorList>
    </citation>
    <scope>NUCLEOTIDE SEQUENCE [LARGE SCALE GENOMIC DNA]</scope>
    <source>
        <strain evidence="7">CCUG42038B</strain>
    </source>
</reference>
<dbReference type="RefSeq" id="WP_067977431.1">
    <property type="nucleotide sequence ID" value="NZ_CP014163.1"/>
</dbReference>
<dbReference type="PROSITE" id="PS50850">
    <property type="entry name" value="MFS"/>
    <property type="match status" value="1"/>
</dbReference>
<dbReference type="GO" id="GO:0022857">
    <property type="term" value="F:transmembrane transporter activity"/>
    <property type="evidence" value="ECO:0007669"/>
    <property type="project" value="InterPro"/>
</dbReference>
<keyword evidence="7" id="KW-1185">Reference proteome</keyword>
<dbReference type="InterPro" id="IPR036259">
    <property type="entry name" value="MFS_trans_sf"/>
</dbReference>
<name>A0A109RGN2_9LACT</name>
<proteinExistence type="predicted"/>
<dbReference type="InterPro" id="IPR050327">
    <property type="entry name" value="Proton-linked_MCT"/>
</dbReference>
<keyword evidence="5" id="KW-0472">Membrane</keyword>